<evidence type="ECO:0000313" key="1">
    <source>
        <dbReference type="EMBL" id="TCL39262.1"/>
    </source>
</evidence>
<reference evidence="1 2" key="1">
    <citation type="submission" date="2019-03" db="EMBL/GenBank/DDBJ databases">
        <title>Genomic Encyclopedia of Type Strains, Phase IV (KMG-IV): sequencing the most valuable type-strain genomes for metagenomic binning, comparative biology and taxonomic classification.</title>
        <authorList>
            <person name="Goeker M."/>
        </authorList>
    </citation>
    <scope>NUCLEOTIDE SEQUENCE [LARGE SCALE GENOMIC DNA]</scope>
    <source>
        <strain evidence="1 2">DSM 15969</strain>
    </source>
</reference>
<comment type="caution">
    <text evidence="1">The sequence shown here is derived from an EMBL/GenBank/DDBJ whole genome shotgun (WGS) entry which is preliminary data.</text>
</comment>
<accession>A0A4R1QAR3</accession>
<dbReference type="Proteomes" id="UP000295063">
    <property type="component" value="Unassembled WGS sequence"/>
</dbReference>
<dbReference type="AlphaFoldDB" id="A0A4R1QAR3"/>
<gene>
    <name evidence="1" type="ORF">EV210_102172</name>
</gene>
<dbReference type="OrthoDB" id="1681117at2"/>
<dbReference type="RefSeq" id="WP_132075501.1">
    <property type="nucleotide sequence ID" value="NZ_SLUI01000002.1"/>
</dbReference>
<proteinExistence type="predicted"/>
<sequence>MKAKRKLLILKMDLLDQMQEIDTIKEVIAQTAAGLVAVSVVDCKKPEDIITAVTAAKPDWVHIVGRSDDQKLIFSGGSGTEPSCDRLSLVKSSREAAPALTLLTLNSKLDNRDLSNMGQLQAMIGMENGYNPLASRLFMPRLYGNICQGMPLALAAKAAIDDMQAEVIQHGGMPSMCFSHSIDPESFTFLPREAAIN</sequence>
<keyword evidence="2" id="KW-1185">Reference proteome</keyword>
<organism evidence="1 2">
    <name type="scientific">Anaerospora hongkongensis</name>
    <dbReference type="NCBI Taxonomy" id="244830"/>
    <lineage>
        <taxon>Bacteria</taxon>
        <taxon>Bacillati</taxon>
        <taxon>Bacillota</taxon>
        <taxon>Negativicutes</taxon>
        <taxon>Selenomonadales</taxon>
        <taxon>Sporomusaceae</taxon>
        <taxon>Anaerospora</taxon>
    </lineage>
</organism>
<name>A0A4R1QAR3_9FIRM</name>
<dbReference type="EMBL" id="SLUI01000002">
    <property type="protein sequence ID" value="TCL39262.1"/>
    <property type="molecule type" value="Genomic_DNA"/>
</dbReference>
<evidence type="ECO:0000313" key="2">
    <source>
        <dbReference type="Proteomes" id="UP000295063"/>
    </source>
</evidence>
<protein>
    <submittedName>
        <fullName evidence="1">Uncharacterized protein</fullName>
    </submittedName>
</protein>